<feature type="compositionally biased region" description="Polar residues" evidence="1">
    <location>
        <begin position="1"/>
        <end position="20"/>
    </location>
</feature>
<dbReference type="Proteomes" id="UP000094761">
    <property type="component" value="Plasmid p57_like"/>
</dbReference>
<evidence type="ECO:0000313" key="2">
    <source>
        <dbReference type="EMBL" id="MDC5742357.1"/>
    </source>
</evidence>
<evidence type="ECO:0000256" key="1">
    <source>
        <dbReference type="SAM" id="MobiDB-lite"/>
    </source>
</evidence>
<organism evidence="3 4">
    <name type="scientific">Vibrio europaeus</name>
    <dbReference type="NCBI Taxonomy" id="300876"/>
    <lineage>
        <taxon>Bacteria</taxon>
        <taxon>Pseudomonadati</taxon>
        <taxon>Pseudomonadota</taxon>
        <taxon>Gammaproteobacteria</taxon>
        <taxon>Vibrionales</taxon>
        <taxon>Vibrionaceae</taxon>
        <taxon>Vibrio</taxon>
        <taxon>Vibrio oreintalis group</taxon>
    </lineage>
</organism>
<feature type="region of interest" description="Disordered" evidence="1">
    <location>
        <begin position="1"/>
        <end position="30"/>
    </location>
</feature>
<sequence>MTQQNLAKTRSNPQEETSASPLDRESSPKNDIPCSWNCLPEGASPDWSLYDGIEMMPCTNDSPNSDETYFVSHLMSEVDADGLHVDGEEIVCWTVFGHLKTGGLDDLHDCESLKEAQELESWCESQL</sequence>
<dbReference type="EMBL" id="LUAX01000009">
    <property type="protein sequence ID" value="OAM96659.1"/>
    <property type="molecule type" value="Genomic_DNA"/>
</dbReference>
<dbReference type="AlphaFoldDB" id="A0A178J4T5"/>
<keyword evidence="3" id="KW-0614">Plasmid</keyword>
<evidence type="ECO:0000313" key="5">
    <source>
        <dbReference type="Proteomes" id="UP001150001"/>
    </source>
</evidence>
<dbReference type="GeneID" id="78074046"/>
<protein>
    <submittedName>
        <fullName evidence="3">Uncharacterized protein</fullName>
    </submittedName>
</protein>
<proteinExistence type="predicted"/>
<keyword evidence="5" id="KW-1185">Reference proteome</keyword>
<dbReference type="EMBL" id="JAPFIT010000022">
    <property type="protein sequence ID" value="MDC5742357.1"/>
    <property type="molecule type" value="Genomic_DNA"/>
</dbReference>
<accession>A0A178J4T5</accession>
<comment type="caution">
    <text evidence="3">The sequence shown here is derived from an EMBL/GenBank/DDBJ whole genome shotgun (WGS) entry which is preliminary data.</text>
</comment>
<evidence type="ECO:0000313" key="3">
    <source>
        <dbReference type="EMBL" id="OAM96659.1"/>
    </source>
</evidence>
<evidence type="ECO:0000313" key="4">
    <source>
        <dbReference type="Proteomes" id="UP000094761"/>
    </source>
</evidence>
<reference evidence="2" key="2">
    <citation type="submission" date="2022-11" db="EMBL/GenBank/DDBJ databases">
        <title>Role of the vibriolysin VemA secreted by the emergent pathogen Vibrio europaeus in the colonization of Manila clam mucus.</title>
        <authorList>
            <person name="Martinez C."/>
            <person name="Rodriguez S."/>
            <person name="Vences A."/>
            <person name="Barja J.L."/>
            <person name="Toranzo A.E."/>
            <person name="Dubert J."/>
        </authorList>
    </citation>
    <scope>NUCLEOTIDE SEQUENCE</scope>
    <source>
        <strain evidence="2">3454</strain>
    </source>
</reference>
<reference evidence="3 4" key="1">
    <citation type="submission" date="2016-03" db="EMBL/GenBank/DDBJ databases">
        <title>Draft genome sequence of the Vibrio tubiashii subs. europaeus.</title>
        <authorList>
            <person name="Spinard E."/>
            <person name="Dubert J."/>
            <person name="Nelson D.R."/>
            <person name="Barja J.L."/>
        </authorList>
    </citation>
    <scope>NUCLEOTIDE SEQUENCE [LARGE SCALE GENOMIC DNA]</scope>
    <source>
        <strain evidence="4">PP-638</strain>
        <strain evidence="3">PP2-638</strain>
        <plasmid evidence="3">p57_like</plasmid>
        <plasmid evidence="4">Plasmid p57_like</plasmid>
    </source>
</reference>
<gene>
    <name evidence="3" type="ORF">AZ468_25160</name>
    <name evidence="2" type="ORF">OPW20_19985</name>
</gene>
<dbReference type="RefSeq" id="WP_069665535.1">
    <property type="nucleotide sequence ID" value="NZ_CM004621.1"/>
</dbReference>
<geneLocation type="plasmid" evidence="3 4">
    <name>p57_like</name>
</geneLocation>
<name>A0A178J4T5_9VIBR</name>
<dbReference type="Proteomes" id="UP001150001">
    <property type="component" value="Unassembled WGS sequence"/>
</dbReference>